<proteinExistence type="inferred from homology"/>
<dbReference type="SUPFAM" id="SSF54675">
    <property type="entry name" value="Nicotinate/Quinolinate PRTase N-terminal domain-like"/>
    <property type="match status" value="1"/>
</dbReference>
<evidence type="ECO:0000256" key="6">
    <source>
        <dbReference type="ARBA" id="ARBA00022642"/>
    </source>
</evidence>
<comment type="catalytic activity">
    <reaction evidence="10">
        <text>nicotinate beta-D-ribonucleotide + CO2 + diphosphate = quinolinate + 5-phospho-alpha-D-ribose 1-diphosphate + 2 H(+)</text>
        <dbReference type="Rhea" id="RHEA:12733"/>
        <dbReference type="ChEBI" id="CHEBI:15378"/>
        <dbReference type="ChEBI" id="CHEBI:16526"/>
        <dbReference type="ChEBI" id="CHEBI:29959"/>
        <dbReference type="ChEBI" id="CHEBI:33019"/>
        <dbReference type="ChEBI" id="CHEBI:57502"/>
        <dbReference type="ChEBI" id="CHEBI:58017"/>
        <dbReference type="EC" id="2.4.2.19"/>
    </reaction>
</comment>
<sequence>IKENILIDKIIEQALLEDIGTGDITSESIVPYDLKAKGIIKTSEEGVVAGLDIAYLIFKKLDSEIIFQEKIKDGTKVTRGKVLAEISGYARTILKGERVALNFLQRMSGIATITSKFCQQVKDFPVRIFDTRKTTPGLRILEKYAVRMGGGHNHRFGLYDAVLIKDNHIAVAGGIKSAVNSVRKQISHTVKIEVEAENLSQLQEALKVQVDTIMLDNMDLETMKEAVKMVKGEALIEASGGITLEKVREIARTGVDLISVGALTHSVKSLDISMEI</sequence>
<dbReference type="InterPro" id="IPR004393">
    <property type="entry name" value="NadC"/>
</dbReference>
<evidence type="ECO:0000259" key="12">
    <source>
        <dbReference type="Pfam" id="PF01729"/>
    </source>
</evidence>
<dbReference type="Pfam" id="PF02749">
    <property type="entry name" value="QRPTase_N"/>
    <property type="match status" value="1"/>
</dbReference>
<comment type="caution">
    <text evidence="14">The sequence shown here is derived from an EMBL/GenBank/DDBJ whole genome shotgun (WGS) entry which is preliminary data.</text>
</comment>
<dbReference type="InterPro" id="IPR037128">
    <property type="entry name" value="Quinolinate_PRibosylTase_N_sf"/>
</dbReference>
<organism evidence="14">
    <name type="scientific">marine sediment metagenome</name>
    <dbReference type="NCBI Taxonomy" id="412755"/>
    <lineage>
        <taxon>unclassified sequences</taxon>
        <taxon>metagenomes</taxon>
        <taxon>ecological metagenomes</taxon>
    </lineage>
</organism>
<name>X1C4W0_9ZZZZ</name>
<evidence type="ECO:0000256" key="9">
    <source>
        <dbReference type="ARBA" id="ARBA00033102"/>
    </source>
</evidence>
<evidence type="ECO:0000256" key="2">
    <source>
        <dbReference type="ARBA" id="ARBA00004893"/>
    </source>
</evidence>
<dbReference type="EC" id="2.4.2.19" evidence="5"/>
<dbReference type="UniPathway" id="UPA00253">
    <property type="reaction ID" value="UER00331"/>
</dbReference>
<dbReference type="AlphaFoldDB" id="X1C4W0"/>
<feature type="non-terminal residue" evidence="14">
    <location>
        <position position="1"/>
    </location>
</feature>
<dbReference type="GO" id="GO:0004514">
    <property type="term" value="F:nicotinate-nucleotide diphosphorylase (carboxylating) activity"/>
    <property type="evidence" value="ECO:0007669"/>
    <property type="project" value="UniProtKB-EC"/>
</dbReference>
<gene>
    <name evidence="14" type="ORF">S01H4_25761</name>
</gene>
<feature type="non-terminal residue" evidence="14">
    <location>
        <position position="276"/>
    </location>
</feature>
<dbReference type="NCBIfam" id="TIGR00078">
    <property type="entry name" value="nadC"/>
    <property type="match status" value="1"/>
</dbReference>
<dbReference type="CDD" id="cd01572">
    <property type="entry name" value="QPRTase"/>
    <property type="match status" value="1"/>
</dbReference>
<dbReference type="FunFam" id="3.90.1170.20:FF:000001">
    <property type="entry name" value="Nicotinate-nucleotide diphosphorylase (Carboxylating)"/>
    <property type="match status" value="1"/>
</dbReference>
<reference evidence="14" key="1">
    <citation type="journal article" date="2014" name="Front. Microbiol.">
        <title>High frequency of phylogenetically diverse reductive dehalogenase-homologous genes in deep subseafloor sedimentary metagenomes.</title>
        <authorList>
            <person name="Kawai M."/>
            <person name="Futagami T."/>
            <person name="Toyoda A."/>
            <person name="Takaki Y."/>
            <person name="Nishi S."/>
            <person name="Hori S."/>
            <person name="Arai W."/>
            <person name="Tsubouchi T."/>
            <person name="Morono Y."/>
            <person name="Uchiyama I."/>
            <person name="Ito T."/>
            <person name="Fujiyama A."/>
            <person name="Inagaki F."/>
            <person name="Takami H."/>
        </authorList>
    </citation>
    <scope>NUCLEOTIDE SEQUENCE</scope>
    <source>
        <strain evidence="14">Expedition CK06-06</strain>
    </source>
</reference>
<keyword evidence="8" id="KW-0808">Transferase</keyword>
<evidence type="ECO:0000259" key="13">
    <source>
        <dbReference type="Pfam" id="PF02749"/>
    </source>
</evidence>
<feature type="domain" description="Quinolinate phosphoribosyl transferase N-terminal" evidence="13">
    <location>
        <begin position="23"/>
        <end position="108"/>
    </location>
</feature>
<dbReference type="InterPro" id="IPR036068">
    <property type="entry name" value="Nicotinate_pribotase-like_C"/>
</dbReference>
<dbReference type="Gene3D" id="3.90.1170.20">
    <property type="entry name" value="Quinolinate phosphoribosyl transferase, N-terminal domain"/>
    <property type="match status" value="1"/>
</dbReference>
<dbReference type="Gene3D" id="3.20.20.70">
    <property type="entry name" value="Aldolase class I"/>
    <property type="match status" value="1"/>
</dbReference>
<feature type="domain" description="Quinolinate phosphoribosyl transferase C-terminal" evidence="12">
    <location>
        <begin position="110"/>
        <end position="275"/>
    </location>
</feature>
<evidence type="ECO:0000256" key="1">
    <source>
        <dbReference type="ARBA" id="ARBA00003237"/>
    </source>
</evidence>
<dbReference type="InterPro" id="IPR022412">
    <property type="entry name" value="Quinolinate_PRibosylTrfase_N"/>
</dbReference>
<dbReference type="Pfam" id="PF01729">
    <property type="entry name" value="QRPTase_C"/>
    <property type="match status" value="1"/>
</dbReference>
<dbReference type="InterPro" id="IPR002638">
    <property type="entry name" value="Quinolinate_PRibosylTrfase_C"/>
</dbReference>
<dbReference type="PANTHER" id="PTHR32179">
    <property type="entry name" value="NICOTINATE-NUCLEOTIDE PYROPHOSPHORYLASE [CARBOXYLATING]"/>
    <property type="match status" value="1"/>
</dbReference>
<comment type="function">
    <text evidence="1">Involved in the catabolism of quinolinic acid (QA).</text>
</comment>
<evidence type="ECO:0000313" key="14">
    <source>
        <dbReference type="EMBL" id="GAG79406.1"/>
    </source>
</evidence>
<accession>X1C4W0</accession>
<evidence type="ECO:0000256" key="7">
    <source>
        <dbReference type="ARBA" id="ARBA00022676"/>
    </source>
</evidence>
<evidence type="ECO:0000256" key="4">
    <source>
        <dbReference type="ARBA" id="ARBA00011218"/>
    </source>
</evidence>
<protein>
    <recommendedName>
        <fullName evidence="11">Probable nicotinate-nucleotide pyrophosphorylase [carboxylating]</fullName>
        <ecNumber evidence="5">2.4.2.19</ecNumber>
    </recommendedName>
    <alternativeName>
        <fullName evidence="9">Quinolinate phosphoribosyltransferase [decarboxylating]</fullName>
    </alternativeName>
</protein>
<evidence type="ECO:0000256" key="11">
    <source>
        <dbReference type="ARBA" id="ARBA00069173"/>
    </source>
</evidence>
<keyword evidence="6" id="KW-0662">Pyridine nucleotide biosynthesis</keyword>
<evidence type="ECO:0000256" key="10">
    <source>
        <dbReference type="ARBA" id="ARBA00047445"/>
    </source>
</evidence>
<dbReference type="PANTHER" id="PTHR32179:SF3">
    <property type="entry name" value="NICOTINATE-NUCLEOTIDE PYROPHOSPHORYLASE [CARBOXYLATING]"/>
    <property type="match status" value="1"/>
</dbReference>
<dbReference type="InterPro" id="IPR027277">
    <property type="entry name" value="NadC/ModD"/>
</dbReference>
<dbReference type="FunFam" id="3.20.20.70:FF:000030">
    <property type="entry name" value="Nicotinate-nucleotide pyrophosphorylase, carboxylating"/>
    <property type="match status" value="1"/>
</dbReference>
<dbReference type="PIRSF" id="PIRSF006250">
    <property type="entry name" value="NadC_ModD"/>
    <property type="match status" value="1"/>
</dbReference>
<dbReference type="SUPFAM" id="SSF51690">
    <property type="entry name" value="Nicotinate/Quinolinate PRTase C-terminal domain-like"/>
    <property type="match status" value="1"/>
</dbReference>
<dbReference type="InterPro" id="IPR013785">
    <property type="entry name" value="Aldolase_TIM"/>
</dbReference>
<dbReference type="GO" id="GO:0009435">
    <property type="term" value="P:NAD+ biosynthetic process"/>
    <property type="evidence" value="ECO:0007669"/>
    <property type="project" value="UniProtKB-UniPathway"/>
</dbReference>
<dbReference type="EMBL" id="BART01012309">
    <property type="protein sequence ID" value="GAG79406.1"/>
    <property type="molecule type" value="Genomic_DNA"/>
</dbReference>
<evidence type="ECO:0000256" key="5">
    <source>
        <dbReference type="ARBA" id="ARBA00011944"/>
    </source>
</evidence>
<comment type="pathway">
    <text evidence="2">Cofactor biosynthesis; NAD(+) biosynthesis; nicotinate D-ribonucleotide from quinolinate: step 1/1.</text>
</comment>
<keyword evidence="7" id="KW-0328">Glycosyltransferase</keyword>
<comment type="similarity">
    <text evidence="3">Belongs to the NadC/ModD family.</text>
</comment>
<evidence type="ECO:0000256" key="3">
    <source>
        <dbReference type="ARBA" id="ARBA00009400"/>
    </source>
</evidence>
<evidence type="ECO:0000256" key="8">
    <source>
        <dbReference type="ARBA" id="ARBA00022679"/>
    </source>
</evidence>
<dbReference type="GO" id="GO:0005737">
    <property type="term" value="C:cytoplasm"/>
    <property type="evidence" value="ECO:0007669"/>
    <property type="project" value="TreeGrafter"/>
</dbReference>
<dbReference type="GO" id="GO:0034213">
    <property type="term" value="P:quinolinate catabolic process"/>
    <property type="evidence" value="ECO:0007669"/>
    <property type="project" value="TreeGrafter"/>
</dbReference>
<comment type="subunit">
    <text evidence="4">Hexamer formed by 3 homodimers.</text>
</comment>